<sequence length="82" mass="9618">MTGDVGGDVRRKGGICKMEEGIWGVDEVFEDEIEEMNKEEDDRECPTIHVSLEERKRLMEPWKHPMIIKSMRGSCLEVHGWW</sequence>
<comment type="caution">
    <text evidence="1">The sequence shown here is derived from an EMBL/GenBank/DDBJ whole genome shotgun (WGS) entry which is preliminary data.</text>
</comment>
<evidence type="ECO:0000313" key="1">
    <source>
        <dbReference type="EMBL" id="KAF2294348.1"/>
    </source>
</evidence>
<dbReference type="EMBL" id="JAAGAX010000013">
    <property type="protein sequence ID" value="KAF2294348.1"/>
    <property type="molecule type" value="Genomic_DNA"/>
</dbReference>
<evidence type="ECO:0000313" key="2">
    <source>
        <dbReference type="Proteomes" id="UP000467840"/>
    </source>
</evidence>
<keyword evidence="2" id="KW-1185">Reference proteome</keyword>
<organism evidence="1 2">
    <name type="scientific">Hevea brasiliensis</name>
    <name type="common">Para rubber tree</name>
    <name type="synonym">Siphonia brasiliensis</name>
    <dbReference type="NCBI Taxonomy" id="3981"/>
    <lineage>
        <taxon>Eukaryota</taxon>
        <taxon>Viridiplantae</taxon>
        <taxon>Streptophyta</taxon>
        <taxon>Embryophyta</taxon>
        <taxon>Tracheophyta</taxon>
        <taxon>Spermatophyta</taxon>
        <taxon>Magnoliopsida</taxon>
        <taxon>eudicotyledons</taxon>
        <taxon>Gunneridae</taxon>
        <taxon>Pentapetalae</taxon>
        <taxon>rosids</taxon>
        <taxon>fabids</taxon>
        <taxon>Malpighiales</taxon>
        <taxon>Euphorbiaceae</taxon>
        <taxon>Crotonoideae</taxon>
        <taxon>Micrandreae</taxon>
        <taxon>Hevea</taxon>
    </lineage>
</organism>
<protein>
    <submittedName>
        <fullName evidence="1">Uncharacterized protein</fullName>
    </submittedName>
</protein>
<reference evidence="1 2" key="1">
    <citation type="journal article" date="2020" name="Mol. Plant">
        <title>The Chromosome-Based Rubber Tree Genome Provides New Insights into Spurge Genome Evolution and Rubber Biosynthesis.</title>
        <authorList>
            <person name="Liu J."/>
            <person name="Shi C."/>
            <person name="Shi C.C."/>
            <person name="Li W."/>
            <person name="Zhang Q.J."/>
            <person name="Zhang Y."/>
            <person name="Li K."/>
            <person name="Lu H.F."/>
            <person name="Shi C."/>
            <person name="Zhu S.T."/>
            <person name="Xiao Z.Y."/>
            <person name="Nan H."/>
            <person name="Yue Y."/>
            <person name="Zhu X.G."/>
            <person name="Wu Y."/>
            <person name="Hong X.N."/>
            <person name="Fan G.Y."/>
            <person name="Tong Y."/>
            <person name="Zhang D."/>
            <person name="Mao C.L."/>
            <person name="Liu Y.L."/>
            <person name="Hao S.J."/>
            <person name="Liu W.Q."/>
            <person name="Lv M.Q."/>
            <person name="Zhang H.B."/>
            <person name="Liu Y."/>
            <person name="Hu-Tang G.R."/>
            <person name="Wang J.P."/>
            <person name="Wang J.H."/>
            <person name="Sun Y.H."/>
            <person name="Ni S.B."/>
            <person name="Chen W.B."/>
            <person name="Zhang X.C."/>
            <person name="Jiao Y.N."/>
            <person name="Eichler E.E."/>
            <person name="Li G.H."/>
            <person name="Liu X."/>
            <person name="Gao L.Z."/>
        </authorList>
    </citation>
    <scope>NUCLEOTIDE SEQUENCE [LARGE SCALE GENOMIC DNA]</scope>
    <source>
        <strain evidence="2">cv. GT1</strain>
        <tissue evidence="1">Leaf</tissue>
    </source>
</reference>
<name>A0A6A6L277_HEVBR</name>
<dbReference type="AlphaFoldDB" id="A0A6A6L277"/>
<gene>
    <name evidence="1" type="ORF">GH714_009541</name>
</gene>
<dbReference type="Proteomes" id="UP000467840">
    <property type="component" value="Chromosome 7"/>
</dbReference>
<accession>A0A6A6L277</accession>
<proteinExistence type="predicted"/>